<keyword evidence="3" id="KW-0067">ATP-binding</keyword>
<evidence type="ECO:0000256" key="6">
    <source>
        <dbReference type="ARBA" id="ARBA00023146"/>
    </source>
</evidence>
<dbReference type="PRINTS" id="PR01042">
    <property type="entry name" value="TRNASYNTHASP"/>
</dbReference>
<evidence type="ECO:0000313" key="11">
    <source>
        <dbReference type="Proteomes" id="UP000187429"/>
    </source>
</evidence>
<gene>
    <name evidence="10" type="ORF">AYI69_g3716</name>
</gene>
<evidence type="ECO:0000313" key="10">
    <source>
        <dbReference type="EMBL" id="OMJ26863.1"/>
    </source>
</evidence>
<keyword evidence="11" id="KW-1185">Reference proteome</keyword>
<evidence type="ECO:0000256" key="5">
    <source>
        <dbReference type="ARBA" id="ARBA00023054"/>
    </source>
</evidence>
<dbReference type="PANTHER" id="PTHR22594">
    <property type="entry name" value="ASPARTYL/LYSYL-TRNA SYNTHETASE"/>
    <property type="match status" value="1"/>
</dbReference>
<dbReference type="Gene3D" id="1.20.5.340">
    <property type="match status" value="1"/>
</dbReference>
<sequence>MDKLKEKISNIRLEADAASARADAAELALKQINEQQIEREQEIISLQNRITLLEDELDRKESRIAEAKQLAEDHESTRDASDVLNKRIHLLEEKLETAELELQQTKEKNMDVKTESLERTIAQFENERVDSESRYEALNEKYLKSKADLEETMKFLEDIPLHSTKSFSYPEPFQNPSPILNLNQGKNSILTKDSINTQPRNSELLSTSKLALKSLNPTINQILSTKVPGDQVSVYGWVKYYRKQKNVAFLKIHDGSNFSGLQAVFDLSSTVPLPAESFEHLRPRLDLFTAITRIRNQLIQNLHSFYSKNDFIQINTPILTANDCEGGSSTFQLHNTPKDFYGPGKTVHLTVSGQLHLEAAALANNRVYTLSPCFRAELGLTSRHLAEFWMLEAELCFVDSVSQLMDIIEESVRDPISSLIKQLPYELDYCLNHKHSLKNQTNNSSNTTNSSKKKTSTYIPIQPCNFDIIDFFSDSGSPPKPFARISYTDAIKVLQQSEFNFQFKPIYGNQLQTEHELYLSNIHFNATPTFVYDYPKQIKPFYMKSNSDILDGTDPSSRSNQNNTRKLTDNNNISSSDYQLETVGCVDLLMPNFAELVGGSLREDNYHVLHKNIKDMVKAGNVENTSVSSKDNSDNEIENSLQWYLDLRKYGSAPHAGFGIGFDRLVQFVTNTRNIRDVVLFPRYFNHCSV</sequence>
<evidence type="ECO:0000256" key="3">
    <source>
        <dbReference type="ARBA" id="ARBA00022840"/>
    </source>
</evidence>
<dbReference type="SUPFAM" id="SSF55681">
    <property type="entry name" value="Class II aaRS and biotin synthetases"/>
    <property type="match status" value="1"/>
</dbReference>
<dbReference type="SUPFAM" id="SSF50249">
    <property type="entry name" value="Nucleic acid-binding proteins"/>
    <property type="match status" value="1"/>
</dbReference>
<evidence type="ECO:0000256" key="1">
    <source>
        <dbReference type="ARBA" id="ARBA00022598"/>
    </source>
</evidence>
<keyword evidence="2" id="KW-0547">Nucleotide-binding</keyword>
<dbReference type="GO" id="GO:0004816">
    <property type="term" value="F:asparagine-tRNA ligase activity"/>
    <property type="evidence" value="ECO:0007669"/>
    <property type="project" value="TreeGrafter"/>
</dbReference>
<dbReference type="InterPro" id="IPR000533">
    <property type="entry name" value="Tropomyosin"/>
</dbReference>
<keyword evidence="5 7" id="KW-0175">Coiled coil</keyword>
<evidence type="ECO:0000256" key="4">
    <source>
        <dbReference type="ARBA" id="ARBA00022917"/>
    </source>
</evidence>
<dbReference type="OrthoDB" id="1931232at2759"/>
<dbReference type="InterPro" id="IPR004364">
    <property type="entry name" value="Aa-tRNA-synt_II"/>
</dbReference>
<dbReference type="InterPro" id="IPR012340">
    <property type="entry name" value="NA-bd_OB-fold"/>
</dbReference>
<feature type="region of interest" description="Disordered" evidence="8">
    <location>
        <begin position="549"/>
        <end position="573"/>
    </location>
</feature>
<evidence type="ECO:0000256" key="8">
    <source>
        <dbReference type="SAM" id="MobiDB-lite"/>
    </source>
</evidence>
<name>A0A1R1YJ07_9FUNG</name>
<keyword evidence="1 10" id="KW-0436">Ligase</keyword>
<evidence type="ECO:0000256" key="7">
    <source>
        <dbReference type="SAM" id="Coils"/>
    </source>
</evidence>
<dbReference type="Pfam" id="PF00261">
    <property type="entry name" value="Tropomyosin"/>
    <property type="match status" value="1"/>
</dbReference>
<dbReference type="InterPro" id="IPR006195">
    <property type="entry name" value="aa-tRNA-synth_II"/>
</dbReference>
<dbReference type="GO" id="GO:0005739">
    <property type="term" value="C:mitochondrion"/>
    <property type="evidence" value="ECO:0007669"/>
    <property type="project" value="TreeGrafter"/>
</dbReference>
<dbReference type="PANTHER" id="PTHR22594:SF34">
    <property type="entry name" value="ASPARAGINE--TRNA LIGASE, MITOCHONDRIAL-RELATED"/>
    <property type="match status" value="1"/>
</dbReference>
<dbReference type="AlphaFoldDB" id="A0A1R1YJ07"/>
<dbReference type="GO" id="GO:0005524">
    <property type="term" value="F:ATP binding"/>
    <property type="evidence" value="ECO:0007669"/>
    <property type="project" value="UniProtKB-KW"/>
</dbReference>
<dbReference type="InterPro" id="IPR002312">
    <property type="entry name" value="Asp/Asn-tRNA-synth_IIb"/>
</dbReference>
<protein>
    <submittedName>
        <fullName evidence="10">Putative asparagine-tRNA ligase, mitochondrial</fullName>
    </submittedName>
</protein>
<evidence type="ECO:0000259" key="9">
    <source>
        <dbReference type="PROSITE" id="PS50862"/>
    </source>
</evidence>
<reference evidence="11" key="1">
    <citation type="submission" date="2017-01" db="EMBL/GenBank/DDBJ databases">
        <authorList>
            <person name="Wang Y."/>
            <person name="White M."/>
            <person name="Kvist S."/>
            <person name="Moncalvo J.-M."/>
        </authorList>
    </citation>
    <scope>NUCLEOTIDE SEQUENCE [LARGE SCALE GENOMIC DNA]</scope>
    <source>
        <strain evidence="11">ID-206-W2</strain>
    </source>
</reference>
<accession>A0A1R1YJ07</accession>
<dbReference type="Gene3D" id="2.40.50.140">
    <property type="entry name" value="Nucleic acid-binding proteins"/>
    <property type="match status" value="1"/>
</dbReference>
<dbReference type="EMBL" id="LSSM01001311">
    <property type="protein sequence ID" value="OMJ26863.1"/>
    <property type="molecule type" value="Genomic_DNA"/>
</dbReference>
<keyword evidence="4" id="KW-0648">Protein biosynthesis</keyword>
<dbReference type="Pfam" id="PF00152">
    <property type="entry name" value="tRNA-synt_2"/>
    <property type="match status" value="1"/>
</dbReference>
<dbReference type="InterPro" id="IPR045864">
    <property type="entry name" value="aa-tRNA-synth_II/BPL/LPL"/>
</dbReference>
<dbReference type="Proteomes" id="UP000187429">
    <property type="component" value="Unassembled WGS sequence"/>
</dbReference>
<organism evidence="10 11">
    <name type="scientific">Smittium culicis</name>
    <dbReference type="NCBI Taxonomy" id="133412"/>
    <lineage>
        <taxon>Eukaryota</taxon>
        <taxon>Fungi</taxon>
        <taxon>Fungi incertae sedis</taxon>
        <taxon>Zoopagomycota</taxon>
        <taxon>Kickxellomycotina</taxon>
        <taxon>Harpellomycetes</taxon>
        <taxon>Harpellales</taxon>
        <taxon>Legeriomycetaceae</taxon>
        <taxon>Smittium</taxon>
    </lineage>
</organism>
<dbReference type="Gene3D" id="3.30.930.10">
    <property type="entry name" value="Bira Bifunctional Protein, Domain 2"/>
    <property type="match status" value="1"/>
</dbReference>
<dbReference type="SUPFAM" id="SSF57997">
    <property type="entry name" value="Tropomyosin"/>
    <property type="match status" value="1"/>
</dbReference>
<feature type="domain" description="Aminoacyl-transfer RNA synthetases class-II family profile" evidence="9">
    <location>
        <begin position="293"/>
        <end position="682"/>
    </location>
</feature>
<proteinExistence type="predicted"/>
<evidence type="ECO:0000256" key="2">
    <source>
        <dbReference type="ARBA" id="ARBA00022741"/>
    </source>
</evidence>
<dbReference type="GO" id="GO:0006421">
    <property type="term" value="P:asparaginyl-tRNA aminoacylation"/>
    <property type="evidence" value="ECO:0007669"/>
    <property type="project" value="TreeGrafter"/>
</dbReference>
<comment type="caution">
    <text evidence="10">The sequence shown here is derived from an EMBL/GenBank/DDBJ whole genome shotgun (WGS) entry which is preliminary data.</text>
</comment>
<feature type="coiled-coil region" evidence="7">
    <location>
        <begin position="1"/>
        <end position="159"/>
    </location>
</feature>
<dbReference type="PROSITE" id="PS50862">
    <property type="entry name" value="AA_TRNA_LIGASE_II"/>
    <property type="match status" value="1"/>
</dbReference>
<keyword evidence="6" id="KW-0030">Aminoacyl-tRNA synthetase</keyword>